<comment type="caution">
    <text evidence="2">The sequence shown here is derived from an EMBL/GenBank/DDBJ whole genome shotgun (WGS) entry which is preliminary data.</text>
</comment>
<name>A0AB73BVX5_9FUSO</name>
<dbReference type="Proteomes" id="UP000027473">
    <property type="component" value="Unassembled WGS sequence"/>
</dbReference>
<dbReference type="InterPro" id="IPR029058">
    <property type="entry name" value="AB_hydrolase_fold"/>
</dbReference>
<dbReference type="RefSeq" id="WP_035905257.1">
    <property type="nucleotide sequence ID" value="NZ_JAAC01000102.1"/>
</dbReference>
<dbReference type="PANTHER" id="PTHR43798">
    <property type="entry name" value="MONOACYLGLYCEROL LIPASE"/>
    <property type="match status" value="1"/>
</dbReference>
<dbReference type="GO" id="GO:0047372">
    <property type="term" value="F:monoacylglycerol lipase activity"/>
    <property type="evidence" value="ECO:0007669"/>
    <property type="project" value="TreeGrafter"/>
</dbReference>
<reference evidence="2 3" key="1">
    <citation type="submission" date="2014-01" db="EMBL/GenBank/DDBJ databases">
        <title>Comparative genomics of Fusobacterium necrophorum wild isolates.</title>
        <authorList>
            <person name="Kittichotirat W."/>
            <person name="Bumgarner R.E."/>
            <person name="Lawrence P."/>
        </authorList>
    </citation>
    <scope>NUCLEOTIDE SEQUENCE [LARGE SCALE GENOMIC DNA]</scope>
    <source>
        <strain evidence="2 3">BL</strain>
    </source>
</reference>
<dbReference type="EMBL" id="JAAC01000102">
    <property type="protein sequence ID" value="KDE62990.1"/>
    <property type="molecule type" value="Genomic_DNA"/>
</dbReference>
<protein>
    <submittedName>
        <fullName evidence="2">Alpha/beta hydrolase</fullName>
    </submittedName>
</protein>
<feature type="domain" description="AB hydrolase-1" evidence="1">
    <location>
        <begin position="24"/>
        <end position="130"/>
    </location>
</feature>
<dbReference type="Gene3D" id="3.40.50.1820">
    <property type="entry name" value="alpha/beta hydrolase"/>
    <property type="match status" value="1"/>
</dbReference>
<keyword evidence="2" id="KW-0378">Hydrolase</keyword>
<dbReference type="InterPro" id="IPR000073">
    <property type="entry name" value="AB_hydrolase_1"/>
</dbReference>
<organism evidence="2 3">
    <name type="scientific">Fusobacterium necrophorum BL</name>
    <dbReference type="NCBI Taxonomy" id="1441732"/>
    <lineage>
        <taxon>Bacteria</taxon>
        <taxon>Fusobacteriati</taxon>
        <taxon>Fusobacteriota</taxon>
        <taxon>Fusobacteriia</taxon>
        <taxon>Fusobacteriales</taxon>
        <taxon>Fusobacteriaceae</taxon>
        <taxon>Fusobacterium</taxon>
    </lineage>
</organism>
<dbReference type="GO" id="GO:0046464">
    <property type="term" value="P:acylglycerol catabolic process"/>
    <property type="evidence" value="ECO:0007669"/>
    <property type="project" value="TreeGrafter"/>
</dbReference>
<dbReference type="AlphaFoldDB" id="A0AB73BVX5"/>
<evidence type="ECO:0000313" key="2">
    <source>
        <dbReference type="EMBL" id="KDE62990.1"/>
    </source>
</evidence>
<dbReference type="InterPro" id="IPR050266">
    <property type="entry name" value="AB_hydrolase_sf"/>
</dbReference>
<dbReference type="SUPFAM" id="SSF53474">
    <property type="entry name" value="alpha/beta-Hydrolases"/>
    <property type="match status" value="1"/>
</dbReference>
<evidence type="ECO:0000313" key="3">
    <source>
        <dbReference type="Proteomes" id="UP000027473"/>
    </source>
</evidence>
<sequence>MKEYMLRNSRYKIRYFDFKAEKTPILFIHGLGCAGSFDYVDVAFQKVLKDNRKIVVDLLGAGYSDKPKDFIYSVKAHAKYLNEFIEDIGLKKVIIYGHSLGGAIAIELCNLCGDIVEKLILNEPNLEPSKKGAASWDFAQLNSKNLESEMLLKIEKYESEGNTMWISTLRNWLPKAAYDISQDAVYGGEPSWKTILFNLDLPKCFIFGEKSLPDEDYDELQCKHEDIIIVENAGHSMAWENSADLAFTIKNCIMR</sequence>
<evidence type="ECO:0000259" key="1">
    <source>
        <dbReference type="Pfam" id="PF00561"/>
    </source>
</evidence>
<dbReference type="Pfam" id="PF00561">
    <property type="entry name" value="Abhydrolase_1"/>
    <property type="match status" value="1"/>
</dbReference>
<proteinExistence type="predicted"/>
<dbReference type="PANTHER" id="PTHR43798:SF33">
    <property type="entry name" value="HYDROLASE, PUTATIVE (AFU_ORTHOLOGUE AFUA_2G14860)-RELATED"/>
    <property type="match status" value="1"/>
</dbReference>
<gene>
    <name evidence="2" type="ORF">FUSO3_06355</name>
</gene>
<accession>A0AB73BVX5</accession>
<dbReference type="GO" id="GO:0016020">
    <property type="term" value="C:membrane"/>
    <property type="evidence" value="ECO:0007669"/>
    <property type="project" value="TreeGrafter"/>
</dbReference>